<evidence type="ECO:0000313" key="1">
    <source>
        <dbReference type="EMBL" id="MEC5422093.1"/>
    </source>
</evidence>
<keyword evidence="2" id="KW-1185">Reference proteome</keyword>
<dbReference type="EMBL" id="JARZFX010000001">
    <property type="protein sequence ID" value="MEC5422093.1"/>
    <property type="molecule type" value="Genomic_DNA"/>
</dbReference>
<proteinExistence type="predicted"/>
<reference evidence="1 2" key="1">
    <citation type="journal article" date="2024" name="Int. J. Syst. Evol. Microbiol.">
        <title>Virgibacillus tibetensis sp. nov., isolated from salt lake on the Tibetan Plateau of China.</title>
        <authorList>
            <person name="Phurbu D."/>
            <person name="Liu Z.-X."/>
            <person name="Wang R."/>
            <person name="Zheng Y.-Y."/>
            <person name="Liu H.-C."/>
            <person name="Zhou Y.-G."/>
            <person name="Yu Y.-J."/>
            <person name="Li A.-H."/>
        </authorList>
    </citation>
    <scope>NUCLEOTIDE SEQUENCE [LARGE SCALE GENOMIC DNA]</scope>
    <source>
        <strain evidence="1 2">C22-A2</strain>
    </source>
</reference>
<gene>
    <name evidence="1" type="ORF">QGM71_01120</name>
</gene>
<evidence type="ECO:0008006" key="3">
    <source>
        <dbReference type="Google" id="ProtNLM"/>
    </source>
</evidence>
<protein>
    <recommendedName>
        <fullName evidence="3">Phage protein</fullName>
    </recommendedName>
</protein>
<dbReference type="Proteomes" id="UP001335737">
    <property type="component" value="Unassembled WGS sequence"/>
</dbReference>
<dbReference type="RefSeq" id="WP_327605666.1">
    <property type="nucleotide sequence ID" value="NZ_JARZFX010000001.1"/>
</dbReference>
<name>A0ABU6KAC8_9BACI</name>
<organism evidence="1 2">
    <name type="scientific">Virgibacillus tibetensis</name>
    <dbReference type="NCBI Taxonomy" id="3042313"/>
    <lineage>
        <taxon>Bacteria</taxon>
        <taxon>Bacillati</taxon>
        <taxon>Bacillota</taxon>
        <taxon>Bacilli</taxon>
        <taxon>Bacillales</taxon>
        <taxon>Bacillaceae</taxon>
        <taxon>Virgibacillus</taxon>
    </lineage>
</organism>
<evidence type="ECO:0000313" key="2">
    <source>
        <dbReference type="Proteomes" id="UP001335737"/>
    </source>
</evidence>
<sequence length="114" mass="13218">MSEWLKKIKENYSNMVDIALSSGETLPNYEIEVADLNYLIQQAEYVKELEKRNAEIIDGINFNNKEYGKIIGENQRYKQALEEIAFKQHNVEPKRVVVKLQSKAREVLGGNDNE</sequence>
<accession>A0ABU6KAC8</accession>
<comment type="caution">
    <text evidence="1">The sequence shown here is derived from an EMBL/GenBank/DDBJ whole genome shotgun (WGS) entry which is preliminary data.</text>
</comment>